<dbReference type="SUPFAM" id="SSF53850">
    <property type="entry name" value="Periplasmic binding protein-like II"/>
    <property type="match status" value="1"/>
</dbReference>
<dbReference type="Pfam" id="PF13416">
    <property type="entry name" value="SBP_bac_8"/>
    <property type="match status" value="1"/>
</dbReference>
<keyword evidence="3 6" id="KW-0732">Signal</keyword>
<organism evidence="7 8">
    <name type="scientific">Tistlia consotensis USBA 355</name>
    <dbReference type="NCBI Taxonomy" id="560819"/>
    <lineage>
        <taxon>Bacteria</taxon>
        <taxon>Pseudomonadati</taxon>
        <taxon>Pseudomonadota</taxon>
        <taxon>Alphaproteobacteria</taxon>
        <taxon>Rhodospirillales</taxon>
        <taxon>Rhodovibrionaceae</taxon>
        <taxon>Tistlia</taxon>
    </lineage>
</organism>
<evidence type="ECO:0000313" key="7">
    <source>
        <dbReference type="EMBL" id="SME89557.1"/>
    </source>
</evidence>
<evidence type="ECO:0000256" key="3">
    <source>
        <dbReference type="ARBA" id="ARBA00022729"/>
    </source>
</evidence>
<dbReference type="GO" id="GO:0042597">
    <property type="term" value="C:periplasmic space"/>
    <property type="evidence" value="ECO:0007669"/>
    <property type="project" value="UniProtKB-SubCell"/>
</dbReference>
<dbReference type="Proteomes" id="UP000192917">
    <property type="component" value="Unassembled WGS sequence"/>
</dbReference>
<evidence type="ECO:0000256" key="1">
    <source>
        <dbReference type="ARBA" id="ARBA00004418"/>
    </source>
</evidence>
<gene>
    <name evidence="7" type="ORF">SAMN05428998_101222</name>
</gene>
<comment type="similarity">
    <text evidence="5">Belongs to the bacterial solute-binding protein PotD/PotF family.</text>
</comment>
<comment type="subcellular location">
    <subcellularLocation>
        <location evidence="1 5">Periplasm</location>
    </subcellularLocation>
</comment>
<keyword evidence="2 5" id="KW-0813">Transport</keyword>
<dbReference type="EMBL" id="FWZX01000001">
    <property type="protein sequence ID" value="SME89557.1"/>
    <property type="molecule type" value="Genomic_DNA"/>
</dbReference>
<feature type="chain" id="PRO_5013006437" description="Putrescine-binding periplasmic protein" evidence="6">
    <location>
        <begin position="30"/>
        <end position="354"/>
    </location>
</feature>
<name>A0A1Y6B4F5_9PROT</name>
<dbReference type="InterPro" id="IPR006059">
    <property type="entry name" value="SBP"/>
</dbReference>
<proteinExistence type="inferred from homology"/>
<sequence length="354" mass="39358">MRSLRILTASAGALALAAAAFSLPSAARAEGELHLFNWSNYFPPKLMEKFEKETGIKVTLDTYASDEDMLAKIQAGGGGYDIVFPSGSTVTVLIDQGLAEKVDAYKMPNFKNVLAPHDAPTTDPKREYSIPYMWGTTGVSYDSAKVPGGSLPESWEWYFKPSEELTKLGIASLNDMRDVYYAAAYYLGIDKCTEDPKQAQQILDVLLAQKPHLKLYSSEGTIDRMIAGEVAIHMQWNGAAHRVKKERPSVVYVYPKEGTTFWSDSLMVPANAPDKENAKKFLNWMMDPENAAIASNYTGYMNAIKGSDKYLDESLKADPAVNMPPEYAERLRGYKACSEKAVELRDRVWTRLKG</sequence>
<dbReference type="Gene3D" id="3.40.190.10">
    <property type="entry name" value="Periplasmic binding protein-like II"/>
    <property type="match status" value="2"/>
</dbReference>
<dbReference type="PRINTS" id="PR00909">
    <property type="entry name" value="SPERMDNBNDNG"/>
</dbReference>
<dbReference type="PANTHER" id="PTHR30222:SF12">
    <property type="entry name" value="NORSPERMIDINE SENSOR"/>
    <property type="match status" value="1"/>
</dbReference>
<evidence type="ECO:0000256" key="6">
    <source>
        <dbReference type="SAM" id="SignalP"/>
    </source>
</evidence>
<protein>
    <recommendedName>
        <fullName evidence="5">Putrescine-binding periplasmic protein</fullName>
    </recommendedName>
</protein>
<evidence type="ECO:0000256" key="4">
    <source>
        <dbReference type="ARBA" id="ARBA00022764"/>
    </source>
</evidence>
<dbReference type="PIRSF" id="PIRSF019574">
    <property type="entry name" value="Periplasmic_polyamine_BP"/>
    <property type="match status" value="1"/>
</dbReference>
<reference evidence="7 8" key="1">
    <citation type="submission" date="2017-04" db="EMBL/GenBank/DDBJ databases">
        <authorList>
            <person name="Afonso C.L."/>
            <person name="Miller P.J."/>
            <person name="Scott M.A."/>
            <person name="Spackman E."/>
            <person name="Goraichik I."/>
            <person name="Dimitrov K.M."/>
            <person name="Suarez D.L."/>
            <person name="Swayne D.E."/>
        </authorList>
    </citation>
    <scope>NUCLEOTIDE SEQUENCE [LARGE SCALE GENOMIC DNA]</scope>
    <source>
        <strain evidence="7 8">USBA 355</strain>
    </source>
</reference>
<dbReference type="RefSeq" id="WP_085120579.1">
    <property type="nucleotide sequence ID" value="NZ_FWZX01000001.1"/>
</dbReference>
<dbReference type="GO" id="GO:0019808">
    <property type="term" value="F:polyamine binding"/>
    <property type="evidence" value="ECO:0007669"/>
    <property type="project" value="InterPro"/>
</dbReference>
<accession>A0A1Y6B4F5</accession>
<keyword evidence="8" id="KW-1185">Reference proteome</keyword>
<evidence type="ECO:0000256" key="5">
    <source>
        <dbReference type="PIRNR" id="PIRNR019574"/>
    </source>
</evidence>
<dbReference type="GO" id="GO:0015846">
    <property type="term" value="P:polyamine transport"/>
    <property type="evidence" value="ECO:0007669"/>
    <property type="project" value="InterPro"/>
</dbReference>
<comment type="function">
    <text evidence="5">Required for the activity of the bacterial periplasmic transport system of putrescine.</text>
</comment>
<dbReference type="InterPro" id="IPR001188">
    <property type="entry name" value="Sperm_putr-bd"/>
</dbReference>
<dbReference type="AlphaFoldDB" id="A0A1Y6B4F5"/>
<keyword evidence="4 5" id="KW-0574">Periplasm</keyword>
<dbReference type="STRING" id="560819.SAMN05428998_101222"/>
<evidence type="ECO:0000313" key="8">
    <source>
        <dbReference type="Proteomes" id="UP000192917"/>
    </source>
</evidence>
<dbReference type="PANTHER" id="PTHR30222">
    <property type="entry name" value="SPERMIDINE/PUTRESCINE-BINDING PERIPLASMIC PROTEIN"/>
    <property type="match status" value="1"/>
</dbReference>
<feature type="signal peptide" evidence="6">
    <location>
        <begin position="1"/>
        <end position="29"/>
    </location>
</feature>
<evidence type="ECO:0000256" key="2">
    <source>
        <dbReference type="ARBA" id="ARBA00022448"/>
    </source>
</evidence>